<dbReference type="EMBL" id="BLAL01000203">
    <property type="protein sequence ID" value="GES91456.1"/>
    <property type="molecule type" value="Genomic_DNA"/>
</dbReference>
<gene>
    <name evidence="1" type="ORF">RCL2_001827400</name>
</gene>
<dbReference type="AlphaFoldDB" id="A0A8H3LSP9"/>
<evidence type="ECO:0000313" key="2">
    <source>
        <dbReference type="Proteomes" id="UP000615446"/>
    </source>
</evidence>
<reference evidence="1" key="1">
    <citation type="submission" date="2019-10" db="EMBL/GenBank/DDBJ databases">
        <title>Conservation and host-specific expression of non-tandemly repeated heterogenous ribosome RNA gene in arbuscular mycorrhizal fungi.</title>
        <authorList>
            <person name="Maeda T."/>
            <person name="Kobayashi Y."/>
            <person name="Nakagawa T."/>
            <person name="Ezawa T."/>
            <person name="Yamaguchi K."/>
            <person name="Bino T."/>
            <person name="Nishimoto Y."/>
            <person name="Shigenobu S."/>
            <person name="Kawaguchi M."/>
        </authorList>
    </citation>
    <scope>NUCLEOTIDE SEQUENCE</scope>
    <source>
        <strain evidence="1">HR1</strain>
    </source>
</reference>
<organism evidence="1 2">
    <name type="scientific">Rhizophagus clarus</name>
    <dbReference type="NCBI Taxonomy" id="94130"/>
    <lineage>
        <taxon>Eukaryota</taxon>
        <taxon>Fungi</taxon>
        <taxon>Fungi incertae sedis</taxon>
        <taxon>Mucoromycota</taxon>
        <taxon>Glomeromycotina</taxon>
        <taxon>Glomeromycetes</taxon>
        <taxon>Glomerales</taxon>
        <taxon>Glomeraceae</taxon>
        <taxon>Rhizophagus</taxon>
    </lineage>
</organism>
<evidence type="ECO:0000313" key="1">
    <source>
        <dbReference type="EMBL" id="GES91456.1"/>
    </source>
</evidence>
<comment type="caution">
    <text evidence="1">The sequence shown here is derived from an EMBL/GenBank/DDBJ whole genome shotgun (WGS) entry which is preliminary data.</text>
</comment>
<accession>A0A8H3LSP9</accession>
<sequence length="97" mass="11289">MNLTLKLKLSDEYHELDSGIESLTDEYHELDSGIETNTTNWTLKLRLPDKYHKPDSRIEVAGLLIIKQICTYMIKDAELFFGDRTSLNLCLDNVRRD</sequence>
<name>A0A8H3LSP9_9GLOM</name>
<proteinExistence type="predicted"/>
<protein>
    <submittedName>
        <fullName evidence="1">Uncharacterized protein</fullName>
    </submittedName>
</protein>
<dbReference type="Proteomes" id="UP000615446">
    <property type="component" value="Unassembled WGS sequence"/>
</dbReference>